<dbReference type="PANTHER" id="PTHR11101:SF80">
    <property type="entry name" value="PHOSPHATE TRANSPORTER"/>
    <property type="match status" value="1"/>
</dbReference>
<evidence type="ECO:0000256" key="2">
    <source>
        <dbReference type="ARBA" id="ARBA00022448"/>
    </source>
</evidence>
<feature type="transmembrane region" description="Helical" evidence="6">
    <location>
        <begin position="293"/>
        <end position="317"/>
    </location>
</feature>
<feature type="transmembrane region" description="Helical" evidence="6">
    <location>
        <begin position="79"/>
        <end position="96"/>
    </location>
</feature>
<proteinExistence type="predicted"/>
<keyword evidence="5 6" id="KW-0472">Membrane</keyword>
<evidence type="ECO:0000313" key="7">
    <source>
        <dbReference type="EMBL" id="QBI20191.1"/>
    </source>
</evidence>
<feature type="transmembrane region" description="Helical" evidence="6">
    <location>
        <begin position="43"/>
        <end position="67"/>
    </location>
</feature>
<dbReference type="AlphaFoldDB" id="A0A411YGB9"/>
<keyword evidence="4 6" id="KW-1133">Transmembrane helix</keyword>
<feature type="transmembrane region" description="Helical" evidence="6">
    <location>
        <begin position="126"/>
        <end position="149"/>
    </location>
</feature>
<reference evidence="7 8" key="1">
    <citation type="submission" date="2019-01" db="EMBL/GenBank/DDBJ databases">
        <title>Egibacter rhizosphaerae EGI 80759T.</title>
        <authorList>
            <person name="Chen D.-D."/>
            <person name="Tian Y."/>
            <person name="Jiao J.-Y."/>
            <person name="Zhang X.-T."/>
            <person name="Zhang Y.-G."/>
            <person name="Zhang Y."/>
            <person name="Xiao M."/>
            <person name="Shu W.-S."/>
            <person name="Li W.-J."/>
        </authorList>
    </citation>
    <scope>NUCLEOTIDE SEQUENCE [LARGE SCALE GENOMIC DNA]</scope>
    <source>
        <strain evidence="7 8">EGI 80759</strain>
    </source>
</reference>
<evidence type="ECO:0000256" key="5">
    <source>
        <dbReference type="ARBA" id="ARBA00023136"/>
    </source>
</evidence>
<dbReference type="GO" id="GO:0035435">
    <property type="term" value="P:phosphate ion transmembrane transport"/>
    <property type="evidence" value="ECO:0007669"/>
    <property type="project" value="TreeGrafter"/>
</dbReference>
<feature type="transmembrane region" description="Helical" evidence="6">
    <location>
        <begin position="161"/>
        <end position="178"/>
    </location>
</feature>
<evidence type="ECO:0000256" key="1">
    <source>
        <dbReference type="ARBA" id="ARBA00004141"/>
    </source>
</evidence>
<keyword evidence="8" id="KW-1185">Reference proteome</keyword>
<dbReference type="GO" id="GO:0016020">
    <property type="term" value="C:membrane"/>
    <property type="evidence" value="ECO:0007669"/>
    <property type="project" value="UniProtKB-SubCell"/>
</dbReference>
<dbReference type="GO" id="GO:0005315">
    <property type="term" value="F:phosphate transmembrane transporter activity"/>
    <property type="evidence" value="ECO:0007669"/>
    <property type="project" value="InterPro"/>
</dbReference>
<organism evidence="7 8">
    <name type="scientific">Egibacter rhizosphaerae</name>
    <dbReference type="NCBI Taxonomy" id="1670831"/>
    <lineage>
        <taxon>Bacteria</taxon>
        <taxon>Bacillati</taxon>
        <taxon>Actinomycetota</taxon>
        <taxon>Nitriliruptoria</taxon>
        <taxon>Egibacterales</taxon>
        <taxon>Egibacteraceae</taxon>
        <taxon>Egibacter</taxon>
    </lineage>
</organism>
<keyword evidence="3 6" id="KW-0812">Transmembrane</keyword>
<dbReference type="RefSeq" id="WP_131155188.1">
    <property type="nucleotide sequence ID" value="NZ_CP036402.1"/>
</dbReference>
<evidence type="ECO:0000256" key="4">
    <source>
        <dbReference type="ARBA" id="ARBA00022989"/>
    </source>
</evidence>
<name>A0A411YGB9_9ACTN</name>
<evidence type="ECO:0000313" key="8">
    <source>
        <dbReference type="Proteomes" id="UP000291469"/>
    </source>
</evidence>
<sequence>MTDPLGLVFLVAALGFVVLNGVNDGGALVAASLKTPVLRPLTVIGLICATLALVPALGAAAVAGTLADGLVPADPSTRRTLLAAGLAACLLVVGLLNRRGLPTSLTLALVGGVVGAGVGAGESVEWSRVGVVVLVGIAAPFVGGALGLALRGLGAIPRSRVRSAHVVTVAGQALAYAANDGQKTYAAMAAATLAPVGAGVAPPVWMLVVVPVLFGVGAALGVRRARGTLAGGGVLRTRPRDEVAAEAASAVAVLGSSAVGAPVSMTQSIVGSLVGAGLTRGRRHVRWRAAGRLVLAWVLTLPSSALAGVVLGAMLGLL</sequence>
<evidence type="ECO:0000256" key="6">
    <source>
        <dbReference type="SAM" id="Phobius"/>
    </source>
</evidence>
<dbReference type="PANTHER" id="PTHR11101">
    <property type="entry name" value="PHOSPHATE TRANSPORTER"/>
    <property type="match status" value="1"/>
</dbReference>
<gene>
    <name evidence="7" type="ORF">ER308_11860</name>
</gene>
<dbReference type="KEGG" id="erz:ER308_11860"/>
<feature type="transmembrane region" description="Helical" evidence="6">
    <location>
        <begin position="6"/>
        <end position="31"/>
    </location>
</feature>
<feature type="transmembrane region" description="Helical" evidence="6">
    <location>
        <begin position="204"/>
        <end position="222"/>
    </location>
</feature>
<dbReference type="Pfam" id="PF01384">
    <property type="entry name" value="PHO4"/>
    <property type="match status" value="2"/>
</dbReference>
<comment type="subcellular location">
    <subcellularLocation>
        <location evidence="1">Membrane</location>
        <topology evidence="1">Multi-pass membrane protein</topology>
    </subcellularLocation>
</comment>
<protein>
    <submittedName>
        <fullName evidence="7">Inorganic phosphate transporter</fullName>
    </submittedName>
</protein>
<keyword evidence="2" id="KW-0813">Transport</keyword>
<dbReference type="Proteomes" id="UP000291469">
    <property type="component" value="Chromosome"/>
</dbReference>
<accession>A0A411YGB9</accession>
<dbReference type="EMBL" id="CP036402">
    <property type="protein sequence ID" value="QBI20191.1"/>
    <property type="molecule type" value="Genomic_DNA"/>
</dbReference>
<feature type="transmembrane region" description="Helical" evidence="6">
    <location>
        <begin position="103"/>
        <end position="120"/>
    </location>
</feature>
<dbReference type="InterPro" id="IPR001204">
    <property type="entry name" value="Phos_transporter"/>
</dbReference>
<evidence type="ECO:0000256" key="3">
    <source>
        <dbReference type="ARBA" id="ARBA00022692"/>
    </source>
</evidence>
<dbReference type="OrthoDB" id="2373967at2"/>